<comment type="similarity">
    <text evidence="10">Belongs to the peptidase M28 family.</text>
</comment>
<comment type="subcellular location">
    <subcellularLocation>
        <location evidence="2">Secreted</location>
    </subcellularLocation>
</comment>
<keyword evidence="7 10" id="KW-0862">Zinc</keyword>
<dbReference type="Gene3D" id="3.40.630.10">
    <property type="entry name" value="Zn peptidases"/>
    <property type="match status" value="1"/>
</dbReference>
<evidence type="ECO:0000313" key="12">
    <source>
        <dbReference type="EMBL" id="KAI9275731.1"/>
    </source>
</evidence>
<reference evidence="12" key="2">
    <citation type="submission" date="2023-02" db="EMBL/GenBank/DDBJ databases">
        <authorList>
            <consortium name="DOE Joint Genome Institute"/>
            <person name="Mondo S.J."/>
            <person name="Chang Y."/>
            <person name="Wang Y."/>
            <person name="Ahrendt S."/>
            <person name="Andreopoulos W."/>
            <person name="Barry K."/>
            <person name="Beard J."/>
            <person name="Benny G.L."/>
            <person name="Blankenship S."/>
            <person name="Bonito G."/>
            <person name="Cuomo C."/>
            <person name="Desiro A."/>
            <person name="Gervers K.A."/>
            <person name="Hundley H."/>
            <person name="Kuo A."/>
            <person name="LaButti K."/>
            <person name="Lang B.F."/>
            <person name="Lipzen A."/>
            <person name="O'Donnell K."/>
            <person name="Pangilinan J."/>
            <person name="Reynolds N."/>
            <person name="Sandor L."/>
            <person name="Smith M.W."/>
            <person name="Tsang A."/>
            <person name="Grigoriev I.V."/>
            <person name="Stajich J.E."/>
            <person name="Spatafora J.W."/>
        </authorList>
    </citation>
    <scope>NUCLEOTIDE SEQUENCE</scope>
    <source>
        <strain evidence="12">RSA 2281</strain>
    </source>
</reference>
<evidence type="ECO:0000313" key="13">
    <source>
        <dbReference type="Proteomes" id="UP001209540"/>
    </source>
</evidence>
<keyword evidence="4" id="KW-0964">Secreted</keyword>
<dbReference type="EC" id="3.4.-.-" evidence="10"/>
<gene>
    <name evidence="12" type="ORF">BDA99DRAFT_545356</name>
</gene>
<evidence type="ECO:0000256" key="9">
    <source>
        <dbReference type="ARBA" id="ARBA00023315"/>
    </source>
</evidence>
<organism evidence="12 13">
    <name type="scientific">Phascolomyces articulosus</name>
    <dbReference type="NCBI Taxonomy" id="60185"/>
    <lineage>
        <taxon>Eukaryota</taxon>
        <taxon>Fungi</taxon>
        <taxon>Fungi incertae sedis</taxon>
        <taxon>Mucoromycota</taxon>
        <taxon>Mucoromycotina</taxon>
        <taxon>Mucoromycetes</taxon>
        <taxon>Mucorales</taxon>
        <taxon>Lichtheimiaceae</taxon>
        <taxon>Phascolomyces</taxon>
    </lineage>
</organism>
<dbReference type="InterPro" id="IPR007484">
    <property type="entry name" value="Peptidase_M28"/>
</dbReference>
<dbReference type="PANTHER" id="PTHR12283">
    <property type="entry name" value="GLUTAMINYL-PEPTIDE CYCLOTRANSFERASE"/>
    <property type="match status" value="1"/>
</dbReference>
<dbReference type="Pfam" id="PF04389">
    <property type="entry name" value="Peptidase_M28"/>
    <property type="match status" value="1"/>
</dbReference>
<proteinExistence type="inferred from homology"/>
<accession>A0AAD5KMY5</accession>
<keyword evidence="5" id="KW-0808">Transferase</keyword>
<evidence type="ECO:0000256" key="3">
    <source>
        <dbReference type="ARBA" id="ARBA00006014"/>
    </source>
</evidence>
<keyword evidence="13" id="KW-1185">Reference proteome</keyword>
<dbReference type="Proteomes" id="UP001209540">
    <property type="component" value="Unassembled WGS sequence"/>
</dbReference>
<comment type="catalytic activity">
    <reaction evidence="1">
        <text>N-terminal L-glutaminyl-[peptide] = N-terminal 5-oxo-L-prolyl-[peptide] + NH4(+)</text>
        <dbReference type="Rhea" id="RHEA:23652"/>
        <dbReference type="Rhea" id="RHEA-COMP:11736"/>
        <dbReference type="Rhea" id="RHEA-COMP:11846"/>
        <dbReference type="ChEBI" id="CHEBI:28938"/>
        <dbReference type="ChEBI" id="CHEBI:64722"/>
        <dbReference type="ChEBI" id="CHEBI:87215"/>
        <dbReference type="EC" id="2.3.2.5"/>
    </reaction>
</comment>
<evidence type="ECO:0000256" key="5">
    <source>
        <dbReference type="ARBA" id="ARBA00022679"/>
    </source>
</evidence>
<protein>
    <recommendedName>
        <fullName evidence="10">Peptide hydrolase</fullName>
        <ecNumber evidence="10">3.4.-.-</ecNumber>
    </recommendedName>
</protein>
<evidence type="ECO:0000256" key="2">
    <source>
        <dbReference type="ARBA" id="ARBA00004613"/>
    </source>
</evidence>
<evidence type="ECO:0000259" key="11">
    <source>
        <dbReference type="Pfam" id="PF04389"/>
    </source>
</evidence>
<dbReference type="GO" id="GO:0008270">
    <property type="term" value="F:zinc ion binding"/>
    <property type="evidence" value="ECO:0007669"/>
    <property type="project" value="TreeGrafter"/>
</dbReference>
<keyword evidence="6 10" id="KW-0479">Metal-binding</keyword>
<dbReference type="CDD" id="cd03880">
    <property type="entry name" value="M28_QC_like"/>
    <property type="match status" value="1"/>
</dbReference>
<dbReference type="InterPro" id="IPR040234">
    <property type="entry name" value="QC/QCL"/>
</dbReference>
<dbReference type="EMBL" id="JAIXMP010000003">
    <property type="protein sequence ID" value="KAI9275731.1"/>
    <property type="molecule type" value="Genomic_DNA"/>
</dbReference>
<dbReference type="AlphaFoldDB" id="A0AAD5KMY5"/>
<evidence type="ECO:0000256" key="10">
    <source>
        <dbReference type="RuleBase" id="RU361240"/>
    </source>
</evidence>
<evidence type="ECO:0000256" key="8">
    <source>
        <dbReference type="ARBA" id="ARBA00023157"/>
    </source>
</evidence>
<evidence type="ECO:0000256" key="1">
    <source>
        <dbReference type="ARBA" id="ARBA00000001"/>
    </source>
</evidence>
<dbReference type="GO" id="GO:0005576">
    <property type="term" value="C:extracellular region"/>
    <property type="evidence" value="ECO:0007669"/>
    <property type="project" value="UniProtKB-SubCell"/>
</dbReference>
<dbReference type="PANTHER" id="PTHR12283:SF6">
    <property type="entry name" value="GLUTAMINYL-PEPTIDE CYCLOTRANSFERASE-RELATED"/>
    <property type="match status" value="1"/>
</dbReference>
<keyword evidence="9" id="KW-0012">Acyltransferase</keyword>
<comment type="similarity">
    <text evidence="3">Belongs to the glutaminyl-peptide cyclotransferase family.</text>
</comment>
<dbReference type="GO" id="GO:0016603">
    <property type="term" value="F:glutaminyl-peptide cyclotransferase activity"/>
    <property type="evidence" value="ECO:0007669"/>
    <property type="project" value="UniProtKB-EC"/>
</dbReference>
<feature type="domain" description="Peptidase M28" evidence="11">
    <location>
        <begin position="67"/>
        <end position="301"/>
    </location>
</feature>
<evidence type="ECO:0000256" key="4">
    <source>
        <dbReference type="ARBA" id="ARBA00022525"/>
    </source>
</evidence>
<keyword evidence="10" id="KW-0645">Protease</keyword>
<reference evidence="12" key="1">
    <citation type="journal article" date="2022" name="IScience">
        <title>Evolution of zygomycete secretomes and the origins of terrestrial fungal ecologies.</title>
        <authorList>
            <person name="Chang Y."/>
            <person name="Wang Y."/>
            <person name="Mondo S."/>
            <person name="Ahrendt S."/>
            <person name="Andreopoulos W."/>
            <person name="Barry K."/>
            <person name="Beard J."/>
            <person name="Benny G.L."/>
            <person name="Blankenship S."/>
            <person name="Bonito G."/>
            <person name="Cuomo C."/>
            <person name="Desiro A."/>
            <person name="Gervers K.A."/>
            <person name="Hundley H."/>
            <person name="Kuo A."/>
            <person name="LaButti K."/>
            <person name="Lang B.F."/>
            <person name="Lipzen A."/>
            <person name="O'Donnell K."/>
            <person name="Pangilinan J."/>
            <person name="Reynolds N."/>
            <person name="Sandor L."/>
            <person name="Smith M.E."/>
            <person name="Tsang A."/>
            <person name="Grigoriev I.V."/>
            <person name="Stajich J.E."/>
            <person name="Spatafora J.W."/>
        </authorList>
    </citation>
    <scope>NUCLEOTIDE SEQUENCE</scope>
    <source>
        <strain evidence="12">RSA 2281</strain>
    </source>
</reference>
<sequence length="310" mass="35410">MAKLSSINTFDINGERLKPLLVPRVAGTPENVRVRQFIVDHFQTLGWHVELDSFQDDTPFGKKSFTNIIATHNPDAQRRLIVSAHFDSKYYEEFEFIGATDSAVPCGIMMDMAETLNPMLDRDDNSLTLQMVFFDGEEAFVSWTDTDSIYGARHLAEKWETTYVNPPMHTIKSQNELSKVDVLVLLDLLGTPNPTIPNYYRETSSVYYRLVELEARLTKQGLLETHSSKDGKELRSIFDPHSIMTFQGRRMGDDHVPFLHRGVNILHIIPQPFPLVWHNENDSASCIDPAVVQNLATLFRGFVLEYMELS</sequence>
<comment type="caution">
    <text evidence="12">The sequence shown here is derived from an EMBL/GenBank/DDBJ whole genome shotgun (WGS) entry which is preliminary data.</text>
</comment>
<dbReference type="FunFam" id="3.40.630.10:FF:000029">
    <property type="entry name" value="Glutaminyl-peptide cyclotransferase"/>
    <property type="match status" value="1"/>
</dbReference>
<dbReference type="GO" id="GO:0006508">
    <property type="term" value="P:proteolysis"/>
    <property type="evidence" value="ECO:0007669"/>
    <property type="project" value="UniProtKB-KW"/>
</dbReference>
<keyword evidence="10" id="KW-0378">Hydrolase</keyword>
<name>A0AAD5KMY5_9FUNG</name>
<keyword evidence="8" id="KW-1015">Disulfide bond</keyword>
<dbReference type="SUPFAM" id="SSF53187">
    <property type="entry name" value="Zn-dependent exopeptidases"/>
    <property type="match status" value="1"/>
</dbReference>
<evidence type="ECO:0000256" key="7">
    <source>
        <dbReference type="ARBA" id="ARBA00022833"/>
    </source>
</evidence>
<dbReference type="InterPro" id="IPR037457">
    <property type="entry name" value="M28_QC"/>
</dbReference>
<dbReference type="GO" id="GO:0008233">
    <property type="term" value="F:peptidase activity"/>
    <property type="evidence" value="ECO:0007669"/>
    <property type="project" value="UniProtKB-KW"/>
</dbReference>
<evidence type="ECO:0000256" key="6">
    <source>
        <dbReference type="ARBA" id="ARBA00022723"/>
    </source>
</evidence>